<name>A0ABV3WMN3_9HYPH</name>
<dbReference type="Pfam" id="PF08327">
    <property type="entry name" value="AHSA1"/>
    <property type="match status" value="1"/>
</dbReference>
<dbReference type="Proteomes" id="UP001559025">
    <property type="component" value="Unassembled WGS sequence"/>
</dbReference>
<organism evidence="3 4">
    <name type="scientific">Neoaquamicrobium sediminum</name>
    <dbReference type="NCBI Taxonomy" id="1849104"/>
    <lineage>
        <taxon>Bacteria</taxon>
        <taxon>Pseudomonadati</taxon>
        <taxon>Pseudomonadota</taxon>
        <taxon>Alphaproteobacteria</taxon>
        <taxon>Hyphomicrobiales</taxon>
        <taxon>Phyllobacteriaceae</taxon>
        <taxon>Neoaquamicrobium</taxon>
    </lineage>
</organism>
<evidence type="ECO:0000313" key="3">
    <source>
        <dbReference type="EMBL" id="MEX4005889.1"/>
    </source>
</evidence>
<keyword evidence="4" id="KW-1185">Reference proteome</keyword>
<dbReference type="RefSeq" id="WP_368801301.1">
    <property type="nucleotide sequence ID" value="NZ_JAZHFV010000001.1"/>
</dbReference>
<reference evidence="3 4" key="1">
    <citation type="submission" date="2024-01" db="EMBL/GenBank/DDBJ databases">
        <title>New evidence supports the origin of RcGTA from prophage.</title>
        <authorList>
            <person name="Xu Y."/>
            <person name="Liu B."/>
            <person name="Chen F."/>
        </authorList>
    </citation>
    <scope>NUCLEOTIDE SEQUENCE [LARGE SCALE GENOMIC DNA]</scope>
    <source>
        <strain evidence="3 4">CBW1107-2</strain>
    </source>
</reference>
<dbReference type="EMBL" id="JAZHFV010000001">
    <property type="protein sequence ID" value="MEX4005889.1"/>
    <property type="molecule type" value="Genomic_DNA"/>
</dbReference>
<sequence>MNDTSSETLSVVVERDIAHPPEKIWRALTQPHLLEEWLMKNQFKPVVDHRFNLSADWGTVDCQVQSVEVNRTLSYTWDTKDLRSVVVWTLTPTSRGTLLRMEQSGFRQDQQPYYRGATVGWPRFLDGLEQVLARMD</sequence>
<protein>
    <submittedName>
        <fullName evidence="3">SRPBCC domain-containing protein</fullName>
    </submittedName>
</protein>
<evidence type="ECO:0000313" key="4">
    <source>
        <dbReference type="Proteomes" id="UP001559025"/>
    </source>
</evidence>
<evidence type="ECO:0000259" key="2">
    <source>
        <dbReference type="Pfam" id="PF08327"/>
    </source>
</evidence>
<dbReference type="CDD" id="cd07814">
    <property type="entry name" value="SRPBCC_CalC_Aha1-like"/>
    <property type="match status" value="1"/>
</dbReference>
<accession>A0ABV3WMN3</accession>
<gene>
    <name evidence="3" type="ORF">V1479_01160</name>
</gene>
<comment type="similarity">
    <text evidence="1">Belongs to the AHA1 family.</text>
</comment>
<dbReference type="InterPro" id="IPR023393">
    <property type="entry name" value="START-like_dom_sf"/>
</dbReference>
<dbReference type="SUPFAM" id="SSF55961">
    <property type="entry name" value="Bet v1-like"/>
    <property type="match status" value="1"/>
</dbReference>
<proteinExistence type="inferred from homology"/>
<comment type="caution">
    <text evidence="3">The sequence shown here is derived from an EMBL/GenBank/DDBJ whole genome shotgun (WGS) entry which is preliminary data.</text>
</comment>
<feature type="domain" description="Activator of Hsp90 ATPase homologue 1/2-like C-terminal" evidence="2">
    <location>
        <begin position="19"/>
        <end position="132"/>
    </location>
</feature>
<evidence type="ECO:0000256" key="1">
    <source>
        <dbReference type="ARBA" id="ARBA00006817"/>
    </source>
</evidence>
<dbReference type="InterPro" id="IPR013538">
    <property type="entry name" value="ASHA1/2-like_C"/>
</dbReference>
<dbReference type="Gene3D" id="3.30.530.20">
    <property type="match status" value="1"/>
</dbReference>